<protein>
    <submittedName>
        <fullName evidence="9">C-type cytochrome biogenesis protein CcsB</fullName>
    </submittedName>
</protein>
<keyword evidence="3" id="KW-0201">Cytochrome c-type biogenesis</keyword>
<evidence type="ECO:0000313" key="10">
    <source>
        <dbReference type="Proteomes" id="UP001575652"/>
    </source>
</evidence>
<dbReference type="InterPro" id="IPR002541">
    <property type="entry name" value="Cyt_c_assembly"/>
</dbReference>
<organism evidence="9 10">
    <name type="scientific">Arthrobacter halodurans</name>
    <dbReference type="NCBI Taxonomy" id="516699"/>
    <lineage>
        <taxon>Bacteria</taxon>
        <taxon>Bacillati</taxon>
        <taxon>Actinomycetota</taxon>
        <taxon>Actinomycetes</taxon>
        <taxon>Micrococcales</taxon>
        <taxon>Micrococcaceae</taxon>
        <taxon>Arthrobacter</taxon>
    </lineage>
</organism>
<feature type="region of interest" description="Disordered" evidence="6">
    <location>
        <begin position="68"/>
        <end position="87"/>
    </location>
</feature>
<keyword evidence="2 7" id="KW-0812">Transmembrane</keyword>
<keyword evidence="4 7" id="KW-1133">Transmembrane helix</keyword>
<keyword evidence="5 7" id="KW-0472">Membrane</keyword>
<feature type="transmembrane region" description="Helical" evidence="7">
    <location>
        <begin position="258"/>
        <end position="281"/>
    </location>
</feature>
<evidence type="ECO:0000259" key="8">
    <source>
        <dbReference type="Pfam" id="PF01578"/>
    </source>
</evidence>
<feature type="transmembrane region" description="Helical" evidence="7">
    <location>
        <begin position="142"/>
        <end position="159"/>
    </location>
</feature>
<evidence type="ECO:0000256" key="6">
    <source>
        <dbReference type="SAM" id="MobiDB-lite"/>
    </source>
</evidence>
<feature type="transmembrane region" description="Helical" evidence="7">
    <location>
        <begin position="296"/>
        <end position="311"/>
    </location>
</feature>
<feature type="transmembrane region" description="Helical" evidence="7">
    <location>
        <begin position="201"/>
        <end position="224"/>
    </location>
</feature>
<evidence type="ECO:0000256" key="5">
    <source>
        <dbReference type="ARBA" id="ARBA00023136"/>
    </source>
</evidence>
<evidence type="ECO:0000256" key="3">
    <source>
        <dbReference type="ARBA" id="ARBA00022748"/>
    </source>
</evidence>
<dbReference type="Pfam" id="PF01578">
    <property type="entry name" value="Cytochrom_C_asm"/>
    <property type="match status" value="1"/>
</dbReference>
<dbReference type="Proteomes" id="UP001575652">
    <property type="component" value="Unassembled WGS sequence"/>
</dbReference>
<keyword evidence="10" id="KW-1185">Reference proteome</keyword>
<evidence type="ECO:0000313" key="9">
    <source>
        <dbReference type="EMBL" id="MFB0834850.1"/>
    </source>
</evidence>
<accession>A0ABV4UQ74</accession>
<dbReference type="InterPro" id="IPR017562">
    <property type="entry name" value="Cyt_c_biogenesis_CcsA"/>
</dbReference>
<proteinExistence type="predicted"/>
<comment type="subcellular location">
    <subcellularLocation>
        <location evidence="1">Membrane</location>
        <topology evidence="1">Multi-pass membrane protein</topology>
    </subcellularLocation>
</comment>
<dbReference type="PANTHER" id="PTHR30071:SF1">
    <property type="entry name" value="CYTOCHROME B_B6 PROTEIN-RELATED"/>
    <property type="match status" value="1"/>
</dbReference>
<dbReference type="EMBL" id="JBHDLJ010000006">
    <property type="protein sequence ID" value="MFB0834850.1"/>
    <property type="molecule type" value="Genomic_DNA"/>
</dbReference>
<feature type="domain" description="Cytochrome c assembly protein" evidence="8">
    <location>
        <begin position="136"/>
        <end position="348"/>
    </location>
</feature>
<feature type="transmembrane region" description="Helical" evidence="7">
    <location>
        <begin position="323"/>
        <end position="344"/>
    </location>
</feature>
<evidence type="ECO:0000256" key="7">
    <source>
        <dbReference type="SAM" id="Phobius"/>
    </source>
</evidence>
<feature type="transmembrane region" description="Helical" evidence="7">
    <location>
        <begin position="108"/>
        <end position="130"/>
    </location>
</feature>
<gene>
    <name evidence="9" type="primary">ccsB</name>
    <name evidence="9" type="ORF">ACETWP_09640</name>
</gene>
<dbReference type="RefSeq" id="WP_373972018.1">
    <property type="nucleotide sequence ID" value="NZ_JBHDLJ010000006.1"/>
</dbReference>
<sequence length="353" mass="37934">MPSINEDLGAYSDLFMLLAAMAYAVAFIAFAWDLAKSSRTIREIESSVLAAEAEQLAHVGALPHAAGGSVPAPTAGHRAAAGPGDGSPLVNESMDYAPGSGKRSAARIAVSLTWLAAAIHAVAVVTRGIAAARVPWGNMYEFLSTGALVVAVVFLLVLLRKDLRFMGTFVIGLVTLMLCAATMGFPTPVAHLVPALQSPWLVIHVSIAVLASALFTITFAMSALQLVQHERQTRLAAGKPDKLPFLRLVPSAGALENFAYRINAVAFVMWTFTVMAGAVWAEAAWGRYWGWDTKEVWSFVIWVVYAGYLHARATRGWTGTRSAWLSIIGYLCIVFNFTVVNIYFNGLHSYAGV</sequence>
<reference evidence="9 10" key="1">
    <citation type="submission" date="2024-09" db="EMBL/GenBank/DDBJ databases">
        <authorList>
            <person name="Salinas-Garcia M.A."/>
            <person name="Prieme A."/>
        </authorList>
    </citation>
    <scope>NUCLEOTIDE SEQUENCE [LARGE SCALE GENOMIC DNA]</scope>
    <source>
        <strain evidence="9 10">DSM 21081</strain>
    </source>
</reference>
<evidence type="ECO:0000256" key="1">
    <source>
        <dbReference type="ARBA" id="ARBA00004141"/>
    </source>
</evidence>
<evidence type="ECO:0000256" key="4">
    <source>
        <dbReference type="ARBA" id="ARBA00022989"/>
    </source>
</evidence>
<comment type="caution">
    <text evidence="9">The sequence shown here is derived from an EMBL/GenBank/DDBJ whole genome shotgun (WGS) entry which is preliminary data.</text>
</comment>
<evidence type="ECO:0000256" key="2">
    <source>
        <dbReference type="ARBA" id="ARBA00022692"/>
    </source>
</evidence>
<dbReference type="NCBIfam" id="TIGR03144">
    <property type="entry name" value="cytochr_II_ccsB"/>
    <property type="match status" value="1"/>
</dbReference>
<dbReference type="PANTHER" id="PTHR30071">
    <property type="entry name" value="HEME EXPORTER PROTEIN C"/>
    <property type="match status" value="1"/>
</dbReference>
<dbReference type="InterPro" id="IPR045062">
    <property type="entry name" value="Cyt_c_biogenesis_CcsA/CcmC"/>
</dbReference>
<name>A0ABV4UQ74_9MICC</name>
<feature type="transmembrane region" description="Helical" evidence="7">
    <location>
        <begin position="166"/>
        <end position="189"/>
    </location>
</feature>
<feature type="transmembrane region" description="Helical" evidence="7">
    <location>
        <begin position="14"/>
        <end position="32"/>
    </location>
</feature>